<accession>A0ABD0WBK3</accession>
<dbReference type="PANTHER" id="PTHR32083:SF34">
    <property type="entry name" value="COILED-COIL DOMAIN-CONTAINING PROTEIN 146"/>
    <property type="match status" value="1"/>
</dbReference>
<sequence>MSQAVDQTPPLHEGEEEEEETERKTSPLLALAPDASLQEESLTQSPTDDTASSAFQCLDELSTGIISGDKIAMLKRSFSLLHNTLKRSQESEIKLLQEAKRCRAELVIQQAELEKTERITDGSDSEVKQLTEGLDSEFKQLMNIQEDLREAEEREDQMIYQLECLKEERRGLEAEYETQLKPVELANHSRSLKESTEELRKELAQRRLEVQSLKEDMEARQQLMACEHKELDDMKDIIKKNEAKLALLLSVPGQLGKEIERINRRKTEMEKRLTLLDEQLSEVAVQQEKMEACCRSLEEEKREVMREVERGGGLRVAAEREKSMLTKEREMAKEKELILLEQRGMLDLNTSHCVVERKSVHESLAQKQREHDRQLRELKKLELQLKMAGDALVHTQQQHENTRALRDDIPTGDELLKQRQELQFEVEKLKRKLINQHSVLGGETQLATQSVQQEQDMIRESYRRREDVQSLRSLTQIKADEREQKARELRKAEQRYSRFKQDMRGKQLVIQEHKKQHQEIQARLSVFAKLYESIKEERNKCLNLIQMGSQRAIEMRECFKILENEREILRTQSINKEKLLQKFRLKHIHSLTIRDSLKKDISKVALVLNETREKQEEQTLNLAKLTQMINYQEQKLLQMRKSQDIAVQSRNDRGVQLLEREEETCIFYEKVNVQQSQIREGNIEMQALEEEMHSLQMAIAEERRQIALSKNQVPFKRSLEEESTMLQIQLSECKDQMLELEKTLQDPVNVKRFRRLEGNDPSPVELVQKIEQLEGRLAELEEQLLEKDLTSEQVTRLSQCIIAKAEKGKQDRLELTKKVNELQGRIKDSTREMMAVVSELSMRQASAIVLQQELKERELFLDTCYRRLEQGLPPSEDLEMECQHILREERRRLADQQERDRILKEEEESQLPSGVYTTAEARPNAYIPVGDTLPLPKPYGAMAPFKPSEPGSNIRHIRKPEPKPIEI</sequence>
<organism evidence="4 5">
    <name type="scientific">Umbra pygmaea</name>
    <name type="common">Eastern mudminnow</name>
    <dbReference type="NCBI Taxonomy" id="75934"/>
    <lineage>
        <taxon>Eukaryota</taxon>
        <taxon>Metazoa</taxon>
        <taxon>Chordata</taxon>
        <taxon>Craniata</taxon>
        <taxon>Vertebrata</taxon>
        <taxon>Euteleostomi</taxon>
        <taxon>Actinopterygii</taxon>
        <taxon>Neopterygii</taxon>
        <taxon>Teleostei</taxon>
        <taxon>Protacanthopterygii</taxon>
        <taxon>Esociformes</taxon>
        <taxon>Umbridae</taxon>
        <taxon>Umbra</taxon>
    </lineage>
</organism>
<evidence type="ECO:0008006" key="6">
    <source>
        <dbReference type="Google" id="ProtNLM"/>
    </source>
</evidence>
<feature type="coiled-coil region" evidence="2">
    <location>
        <begin position="99"/>
        <end position="220"/>
    </location>
</feature>
<dbReference type="EMBL" id="JAGEUA010000008">
    <property type="protein sequence ID" value="KAL0967223.1"/>
    <property type="molecule type" value="Genomic_DNA"/>
</dbReference>
<feature type="compositionally biased region" description="Low complexity" evidence="3">
    <location>
        <begin position="26"/>
        <end position="36"/>
    </location>
</feature>
<keyword evidence="1 2" id="KW-0175">Coiled coil</keyword>
<protein>
    <recommendedName>
        <fullName evidence="6">Coiled-coil domain-containing protein 146</fullName>
    </recommendedName>
</protein>
<evidence type="ECO:0000256" key="2">
    <source>
        <dbReference type="SAM" id="Coils"/>
    </source>
</evidence>
<name>A0ABD0WBK3_UMBPY</name>
<keyword evidence="5" id="KW-1185">Reference proteome</keyword>
<comment type="caution">
    <text evidence="4">The sequence shown here is derived from an EMBL/GenBank/DDBJ whole genome shotgun (WGS) entry which is preliminary data.</text>
</comment>
<evidence type="ECO:0000256" key="1">
    <source>
        <dbReference type="ARBA" id="ARBA00023054"/>
    </source>
</evidence>
<evidence type="ECO:0000313" key="5">
    <source>
        <dbReference type="Proteomes" id="UP001557470"/>
    </source>
</evidence>
<feature type="coiled-coil region" evidence="2">
    <location>
        <begin position="361"/>
        <end position="432"/>
    </location>
</feature>
<feature type="compositionally biased region" description="Polar residues" evidence="3">
    <location>
        <begin position="38"/>
        <end position="50"/>
    </location>
</feature>
<proteinExistence type="predicted"/>
<feature type="coiled-coil region" evidence="2">
    <location>
        <begin position="671"/>
        <end position="736"/>
    </location>
</feature>
<feature type="region of interest" description="Disordered" evidence="3">
    <location>
        <begin position="940"/>
        <end position="967"/>
    </location>
</feature>
<gene>
    <name evidence="4" type="ORF">UPYG_G00249400</name>
</gene>
<feature type="coiled-coil region" evidence="2">
    <location>
        <begin position="259"/>
        <end position="335"/>
    </location>
</feature>
<dbReference type="PANTHER" id="PTHR32083">
    <property type="entry name" value="CILIA AND FLAGELLA-ASSOCIATED PROTEIN 58-RELATED"/>
    <property type="match status" value="1"/>
</dbReference>
<evidence type="ECO:0000313" key="4">
    <source>
        <dbReference type="EMBL" id="KAL0967223.1"/>
    </source>
</evidence>
<dbReference type="AlphaFoldDB" id="A0ABD0WBK3"/>
<dbReference type="Proteomes" id="UP001557470">
    <property type="component" value="Unassembled WGS sequence"/>
</dbReference>
<feature type="coiled-coil region" evidence="2">
    <location>
        <begin position="763"/>
        <end position="832"/>
    </location>
</feature>
<evidence type="ECO:0000256" key="3">
    <source>
        <dbReference type="SAM" id="MobiDB-lite"/>
    </source>
</evidence>
<feature type="region of interest" description="Disordered" evidence="3">
    <location>
        <begin position="1"/>
        <end position="50"/>
    </location>
</feature>
<reference evidence="4 5" key="1">
    <citation type="submission" date="2024-06" db="EMBL/GenBank/DDBJ databases">
        <authorList>
            <person name="Pan Q."/>
            <person name="Wen M."/>
            <person name="Jouanno E."/>
            <person name="Zahm M."/>
            <person name="Klopp C."/>
            <person name="Cabau C."/>
            <person name="Louis A."/>
            <person name="Berthelot C."/>
            <person name="Parey E."/>
            <person name="Roest Crollius H."/>
            <person name="Montfort J."/>
            <person name="Robinson-Rechavi M."/>
            <person name="Bouchez O."/>
            <person name="Lampietro C."/>
            <person name="Lopez Roques C."/>
            <person name="Donnadieu C."/>
            <person name="Postlethwait J."/>
            <person name="Bobe J."/>
            <person name="Verreycken H."/>
            <person name="Guiguen Y."/>
        </authorList>
    </citation>
    <scope>NUCLEOTIDE SEQUENCE [LARGE SCALE GENOMIC DNA]</scope>
    <source>
        <strain evidence="4">Up_M1</strain>
        <tissue evidence="4">Testis</tissue>
    </source>
</reference>